<reference evidence="4 5" key="1">
    <citation type="submission" date="2010-05" db="EMBL/GenBank/DDBJ databases">
        <title>The Genome Sequence of Thecamonas trahens ATCC 50062.</title>
        <authorList>
            <consortium name="The Broad Institute Genome Sequencing Platform"/>
            <person name="Russ C."/>
            <person name="Cuomo C."/>
            <person name="Shea T."/>
            <person name="Young S.K."/>
            <person name="Zeng Q."/>
            <person name="Koehrsen M."/>
            <person name="Haas B."/>
            <person name="Borodovsky M."/>
            <person name="Guigo R."/>
            <person name="Alvarado L."/>
            <person name="Berlin A."/>
            <person name="Bochicchio J."/>
            <person name="Borenstein D."/>
            <person name="Chapman S."/>
            <person name="Chen Z."/>
            <person name="Freedman E."/>
            <person name="Gellesch M."/>
            <person name="Goldberg J."/>
            <person name="Griggs A."/>
            <person name="Gujja S."/>
            <person name="Heilman E."/>
            <person name="Heiman D."/>
            <person name="Hepburn T."/>
            <person name="Howarth C."/>
            <person name="Jen D."/>
            <person name="Larson L."/>
            <person name="Mehta T."/>
            <person name="Park D."/>
            <person name="Pearson M."/>
            <person name="Roberts A."/>
            <person name="Saif S."/>
            <person name="Shenoy N."/>
            <person name="Sisk P."/>
            <person name="Stolte C."/>
            <person name="Sykes S."/>
            <person name="Thomson T."/>
            <person name="Walk T."/>
            <person name="White J."/>
            <person name="Yandava C."/>
            <person name="Burger G."/>
            <person name="Gray M.W."/>
            <person name="Holland P.W.H."/>
            <person name="King N."/>
            <person name="Lang F.B.F."/>
            <person name="Roger A.J."/>
            <person name="Ruiz-Trillo I."/>
            <person name="Lander E."/>
            <person name="Nusbaum C."/>
        </authorList>
    </citation>
    <scope>NUCLEOTIDE SEQUENCE [LARGE SCALE GENOMIC DNA]</scope>
    <source>
        <strain evidence="4 5">ATCC 50062</strain>
    </source>
</reference>
<dbReference type="SUPFAM" id="SSF51905">
    <property type="entry name" value="FAD/NAD(P)-binding domain"/>
    <property type="match status" value="1"/>
</dbReference>
<feature type="chain" id="PRO_5005537508" evidence="3">
    <location>
        <begin position="19"/>
        <end position="438"/>
    </location>
</feature>
<sequence>MALRILIAGGGVAGLAVARALRARCPLSAADITVWQPHRPVDGWWGGMTLTPSACRVLDAALGVWPAVSADDASVAIDAFVTTDAAGDELLRLAPAAAPDYAPYGYPMISVERAALIAALADSAAPAPEDRALASVAHVPGAGRTVVATDADGGADDFDLVIAADGIHSVLAPNDDAPLLDLGLKTVRGVSDSVAAAEAVTAMGGATLALGRGVSWFARVLPGGRSQWAVTFHSPEDASFPDGERGLARVAALAADAGLLASDSLAVAASLDGTPSDVLRIHQLRDRDPAAVGSYLVSGDDGEVLGARIGDAAHPMSPFSGAGAVAALEDAAVLAHTVADAAAGKIDIAHALRAYNALRFEAGTAMVLRGRTATTTSHTRGAFTGFLRNKFLGFTGSMLERAQAANKANHVIAEHMYDTASLDYDAAYEATASPPADP</sequence>
<dbReference type="Gene3D" id="3.50.50.60">
    <property type="entry name" value="FAD/NAD(P)-binding domain"/>
    <property type="match status" value="1"/>
</dbReference>
<dbReference type="PRINTS" id="PR00420">
    <property type="entry name" value="RNGMNOXGNASE"/>
</dbReference>
<evidence type="ECO:0000313" key="4">
    <source>
        <dbReference type="EMBL" id="KNC50610.1"/>
    </source>
</evidence>
<dbReference type="InterPro" id="IPR050493">
    <property type="entry name" value="FAD-dep_Monooxygenase_BioMet"/>
</dbReference>
<dbReference type="PANTHER" id="PTHR13789:SF309">
    <property type="entry name" value="PUTATIVE (AFU_ORTHOLOGUE AFUA_6G14510)-RELATED"/>
    <property type="match status" value="1"/>
</dbReference>
<proteinExistence type="predicted"/>
<protein>
    <submittedName>
        <fullName evidence="4">Zeaxanthin epoxidase</fullName>
    </submittedName>
</protein>
<dbReference type="RefSeq" id="XP_013762497.1">
    <property type="nucleotide sequence ID" value="XM_013907043.1"/>
</dbReference>
<dbReference type="Proteomes" id="UP000054408">
    <property type="component" value="Unassembled WGS sequence"/>
</dbReference>
<keyword evidence="5" id="KW-1185">Reference proteome</keyword>
<feature type="signal peptide" evidence="3">
    <location>
        <begin position="1"/>
        <end position="18"/>
    </location>
</feature>
<organism evidence="4 5">
    <name type="scientific">Thecamonas trahens ATCC 50062</name>
    <dbReference type="NCBI Taxonomy" id="461836"/>
    <lineage>
        <taxon>Eukaryota</taxon>
        <taxon>Apusozoa</taxon>
        <taxon>Apusomonadida</taxon>
        <taxon>Apusomonadidae</taxon>
        <taxon>Thecamonas</taxon>
    </lineage>
</organism>
<evidence type="ECO:0000256" key="1">
    <source>
        <dbReference type="ARBA" id="ARBA00023002"/>
    </source>
</evidence>
<dbReference type="STRING" id="461836.A0A0L0DEI0"/>
<name>A0A0L0DEI0_THETB</name>
<dbReference type="GeneID" id="25560558"/>
<evidence type="ECO:0000256" key="3">
    <source>
        <dbReference type="SAM" id="SignalP"/>
    </source>
</evidence>
<keyword evidence="3" id="KW-0732">Signal</keyword>
<accession>A0A0L0DEI0</accession>
<dbReference type="GO" id="GO:0004497">
    <property type="term" value="F:monooxygenase activity"/>
    <property type="evidence" value="ECO:0007669"/>
    <property type="project" value="UniProtKB-KW"/>
</dbReference>
<keyword evidence="2" id="KW-0503">Monooxygenase</keyword>
<evidence type="ECO:0000313" key="5">
    <source>
        <dbReference type="Proteomes" id="UP000054408"/>
    </source>
</evidence>
<gene>
    <name evidence="4" type="ORF">AMSG_00771</name>
</gene>
<evidence type="ECO:0000256" key="2">
    <source>
        <dbReference type="ARBA" id="ARBA00023033"/>
    </source>
</evidence>
<dbReference type="InterPro" id="IPR036188">
    <property type="entry name" value="FAD/NAD-bd_sf"/>
</dbReference>
<dbReference type="AlphaFoldDB" id="A0A0L0DEI0"/>
<dbReference type="EMBL" id="GL349435">
    <property type="protein sequence ID" value="KNC50610.1"/>
    <property type="molecule type" value="Genomic_DNA"/>
</dbReference>
<keyword evidence="1" id="KW-0560">Oxidoreductase</keyword>
<dbReference type="PANTHER" id="PTHR13789">
    <property type="entry name" value="MONOOXYGENASE"/>
    <property type="match status" value="1"/>
</dbReference>